<evidence type="ECO:0000313" key="6">
    <source>
        <dbReference type="EMBL" id="KYP55511.1"/>
    </source>
</evidence>
<dbReference type="Pfam" id="PF14580">
    <property type="entry name" value="LRR_9"/>
    <property type="match status" value="1"/>
</dbReference>
<dbReference type="Proteomes" id="UP000075243">
    <property type="component" value="Chromosome 11"/>
</dbReference>
<dbReference type="GO" id="GO:0005634">
    <property type="term" value="C:nucleus"/>
    <property type="evidence" value="ECO:0007669"/>
    <property type="project" value="UniProtKB-SubCell"/>
</dbReference>
<keyword evidence="6" id="KW-0687">Ribonucleoprotein</keyword>
<keyword evidence="4" id="KW-0539">Nucleus</keyword>
<dbReference type="InterPro" id="IPR032675">
    <property type="entry name" value="LRR_dom_sf"/>
</dbReference>
<dbReference type="SUPFAM" id="SSF52058">
    <property type="entry name" value="L domain-like"/>
    <property type="match status" value="1"/>
</dbReference>
<name>A0A151SL88_CAJCA</name>
<accession>A0A151SL88</accession>
<dbReference type="PANTHER" id="PTHR10552:SF6">
    <property type="entry name" value="U2 SMALL NUCLEAR RIBONUCLEOPROTEIN A"/>
    <property type="match status" value="1"/>
</dbReference>
<dbReference type="Gene3D" id="3.80.10.10">
    <property type="entry name" value="Ribonuclease Inhibitor"/>
    <property type="match status" value="1"/>
</dbReference>
<comment type="similarity">
    <text evidence="5">Belongs to the U2 small nuclear ribonucleoprotein A family.</text>
</comment>
<organism evidence="6 7">
    <name type="scientific">Cajanus cajan</name>
    <name type="common">Pigeon pea</name>
    <name type="synonym">Cajanus indicus</name>
    <dbReference type="NCBI Taxonomy" id="3821"/>
    <lineage>
        <taxon>Eukaryota</taxon>
        <taxon>Viridiplantae</taxon>
        <taxon>Streptophyta</taxon>
        <taxon>Embryophyta</taxon>
        <taxon>Tracheophyta</taxon>
        <taxon>Spermatophyta</taxon>
        <taxon>Magnoliopsida</taxon>
        <taxon>eudicotyledons</taxon>
        <taxon>Gunneridae</taxon>
        <taxon>Pentapetalae</taxon>
        <taxon>rosids</taxon>
        <taxon>fabids</taxon>
        <taxon>Fabales</taxon>
        <taxon>Fabaceae</taxon>
        <taxon>Papilionoideae</taxon>
        <taxon>50 kb inversion clade</taxon>
        <taxon>NPAAA clade</taxon>
        <taxon>indigoferoid/millettioid clade</taxon>
        <taxon>Phaseoleae</taxon>
        <taxon>Cajanus</taxon>
    </lineage>
</organism>
<evidence type="ECO:0000256" key="5">
    <source>
        <dbReference type="ARBA" id="ARBA00024196"/>
    </source>
</evidence>
<dbReference type="InterPro" id="IPR044640">
    <property type="entry name" value="RU2A"/>
</dbReference>
<sequence length="82" mass="9361">MDFLQVQFDTMDLSDNEIVKLENVPTLVLTNNRIVNLVEIDPLASLSKLQLLGLSDNNITKKANCRLYVINKLKSLRVLDFK</sequence>
<dbReference type="Gramene" id="C.cajan_01685.t">
    <property type="protein sequence ID" value="C.cajan_01685.t"/>
    <property type="gene ID" value="C.cajan_01685"/>
</dbReference>
<keyword evidence="7" id="KW-1185">Reference proteome</keyword>
<dbReference type="GO" id="GO:1990904">
    <property type="term" value="C:ribonucleoprotein complex"/>
    <property type="evidence" value="ECO:0007669"/>
    <property type="project" value="UniProtKB-KW"/>
</dbReference>
<dbReference type="GO" id="GO:0000398">
    <property type="term" value="P:mRNA splicing, via spliceosome"/>
    <property type="evidence" value="ECO:0007669"/>
    <property type="project" value="InterPro"/>
</dbReference>
<evidence type="ECO:0000256" key="2">
    <source>
        <dbReference type="ARBA" id="ARBA00022614"/>
    </source>
</evidence>
<dbReference type="PANTHER" id="PTHR10552">
    <property type="entry name" value="U2 SMALL NUCLEAR RIBONUCLEOPROTEIN A"/>
    <property type="match status" value="1"/>
</dbReference>
<comment type="subcellular location">
    <subcellularLocation>
        <location evidence="1">Nucleus</location>
    </subcellularLocation>
</comment>
<dbReference type="AlphaFoldDB" id="A0A151SL88"/>
<dbReference type="STRING" id="3821.A0A151SL88"/>
<keyword evidence="3" id="KW-0677">Repeat</keyword>
<evidence type="ECO:0000256" key="3">
    <source>
        <dbReference type="ARBA" id="ARBA00022737"/>
    </source>
</evidence>
<keyword evidence="2" id="KW-0433">Leucine-rich repeat</keyword>
<gene>
    <name evidence="6" type="ORF">KK1_001723</name>
</gene>
<proteinExistence type="inferred from homology"/>
<evidence type="ECO:0000256" key="1">
    <source>
        <dbReference type="ARBA" id="ARBA00004123"/>
    </source>
</evidence>
<reference evidence="6 7" key="1">
    <citation type="journal article" date="2012" name="Nat. Biotechnol.">
        <title>Draft genome sequence of pigeonpea (Cajanus cajan), an orphan legume crop of resource-poor farmers.</title>
        <authorList>
            <person name="Varshney R.K."/>
            <person name="Chen W."/>
            <person name="Li Y."/>
            <person name="Bharti A.K."/>
            <person name="Saxena R.K."/>
            <person name="Schlueter J.A."/>
            <person name="Donoghue M.T."/>
            <person name="Azam S."/>
            <person name="Fan G."/>
            <person name="Whaley A.M."/>
            <person name="Farmer A.D."/>
            <person name="Sheridan J."/>
            <person name="Iwata A."/>
            <person name="Tuteja R."/>
            <person name="Penmetsa R.V."/>
            <person name="Wu W."/>
            <person name="Upadhyaya H.D."/>
            <person name="Yang S.P."/>
            <person name="Shah T."/>
            <person name="Saxena K.B."/>
            <person name="Michael T."/>
            <person name="McCombie W.R."/>
            <person name="Yang B."/>
            <person name="Zhang G."/>
            <person name="Yang H."/>
            <person name="Wang J."/>
            <person name="Spillane C."/>
            <person name="Cook D.R."/>
            <person name="May G.D."/>
            <person name="Xu X."/>
            <person name="Jackson S.A."/>
        </authorList>
    </citation>
    <scope>NUCLEOTIDE SEQUENCE [LARGE SCALE GENOMIC DNA]</scope>
    <source>
        <strain evidence="7">cv. Asha</strain>
    </source>
</reference>
<evidence type="ECO:0000256" key="4">
    <source>
        <dbReference type="ARBA" id="ARBA00023242"/>
    </source>
</evidence>
<dbReference type="GO" id="GO:0030620">
    <property type="term" value="F:U2 snRNA binding"/>
    <property type="evidence" value="ECO:0007669"/>
    <property type="project" value="InterPro"/>
</dbReference>
<dbReference type="EMBL" id="CM003613">
    <property type="protein sequence ID" value="KYP55511.1"/>
    <property type="molecule type" value="Genomic_DNA"/>
</dbReference>
<evidence type="ECO:0000313" key="7">
    <source>
        <dbReference type="Proteomes" id="UP000075243"/>
    </source>
</evidence>
<protein>
    <submittedName>
        <fullName evidence="6">U2 small nuclear ribonucleoprotein A</fullName>
    </submittedName>
</protein>